<name>A0A1X2GET5_9FUNG</name>
<protein>
    <recommendedName>
        <fullName evidence="4">Arrestin C-terminal-like domain-containing protein</fullName>
    </recommendedName>
</protein>
<evidence type="ECO:0000256" key="1">
    <source>
        <dbReference type="SAM" id="MobiDB-lite"/>
    </source>
</evidence>
<dbReference type="SUPFAM" id="SSF81296">
    <property type="entry name" value="E set domains"/>
    <property type="match status" value="1"/>
</dbReference>
<feature type="compositionally biased region" description="Low complexity" evidence="1">
    <location>
        <begin position="595"/>
        <end position="609"/>
    </location>
</feature>
<feature type="compositionally biased region" description="Low complexity" evidence="1">
    <location>
        <begin position="868"/>
        <end position="881"/>
    </location>
</feature>
<proteinExistence type="predicted"/>
<dbReference type="InterPro" id="IPR014756">
    <property type="entry name" value="Ig_E-set"/>
</dbReference>
<evidence type="ECO:0000313" key="2">
    <source>
        <dbReference type="EMBL" id="ORX52045.1"/>
    </source>
</evidence>
<dbReference type="Gene3D" id="2.60.40.640">
    <property type="match status" value="1"/>
</dbReference>
<accession>A0A1X2GET5</accession>
<feature type="region of interest" description="Disordered" evidence="1">
    <location>
        <begin position="827"/>
        <end position="907"/>
    </location>
</feature>
<dbReference type="STRING" id="101127.A0A1X2GET5"/>
<feature type="compositionally biased region" description="Polar residues" evidence="1">
    <location>
        <begin position="740"/>
        <end position="757"/>
    </location>
</feature>
<keyword evidence="3" id="KW-1185">Reference proteome</keyword>
<feature type="compositionally biased region" description="Pro residues" evidence="1">
    <location>
        <begin position="619"/>
        <end position="630"/>
    </location>
</feature>
<feature type="compositionally biased region" description="Polar residues" evidence="1">
    <location>
        <begin position="456"/>
        <end position="467"/>
    </location>
</feature>
<dbReference type="AlphaFoldDB" id="A0A1X2GET5"/>
<dbReference type="OrthoDB" id="2333384at2759"/>
<feature type="region of interest" description="Disordered" evidence="1">
    <location>
        <begin position="739"/>
        <end position="789"/>
    </location>
</feature>
<feature type="region of interest" description="Disordered" evidence="1">
    <location>
        <begin position="595"/>
        <end position="643"/>
    </location>
</feature>
<evidence type="ECO:0000313" key="3">
    <source>
        <dbReference type="Proteomes" id="UP000242146"/>
    </source>
</evidence>
<feature type="compositionally biased region" description="Basic and acidic residues" evidence="1">
    <location>
        <begin position="468"/>
        <end position="478"/>
    </location>
</feature>
<comment type="caution">
    <text evidence="2">The sequence shown here is derived from an EMBL/GenBank/DDBJ whole genome shotgun (WGS) entry which is preliminary data.</text>
</comment>
<sequence length="988" mass="108308">MKDGFKRFLIEPTVDTLEFMGPGHSSENVQLLEGTIHLSLTRPIKIKSMAVKFKGFGRVSINGKVANTVLDSPILPKLKCNIASKTLLPAGNHIIPWDMQIPNIFPPSILIKRATVYYRVEATISFALAKAISAEHPIILRRHLLPCIELAPLVETKLHERTIPAKFHYEIEAPQIVCLDQLLLPFAVKYLCIANQKAVQSIRTQLTQIELYKINSISKAESNLTLMPMDVYNLDKKVADCKQRRDYGKYIKRTIPALIHVVDKSRTSAWQQPIVLRHKLHQFLHPSYDSPLVTIHHQLEVTFQFGHRFEDIKAKIPIIIASVPGETTAPAKNSLPWSSLPEGYKYPFETVTRYESTMVYPETSLPANATEAAAVDGLPRSSEDSTNHRGIPSIMVDAAIHVHTLPPAPLRPPLSEKGNNKRQRTPSPPHPSRSEQVPIWDSPLPNLPPPSRSCPKTSNSSMNLTEYNHTRQPFERPHTSAATSRPLQQPQPWANYRETSKPATDIKYAKPRRRPLPPIDVELANGIKPKIMVSTLVQTNSSSEVLPEADRNILQASRQGYRNDLHLVQGDGEDDDDDFDFQSVYSDISMQSHDLAPGLSSSASDGSLGSHHDSFISRPPSPSNRPPAPGLPSNTALRSHQEERQALVEESFDYLHITSPAIATMASSVLSPCNSNASTASSGTRRRIALSSVSSLMNQTASDSLSFQSFGGPFSPRFRQSFGMASSIISAASAIPPLPTTSLRSRSMETNRVSSTDMALDGDEQDPIDPGRDLLLPHSDGHGHEDDNEQASTTLDVLKDHDRESQQAAYTTAAKQRYLHAKLPPIPAGQQQQSIPTTSSPSVSSQATNVPPPFDRPASASANTHPNPAASTSPSLSSSPAPAAPPGAVIPRQPRQPKTGGANTDINVLTQTKRMTRLYVDDSDDETLDPLPPIPEQQSWRRASVSGELNQLTSLATSTVHAMSNGAPQLPRLSFGMTLTDALGMDDL</sequence>
<dbReference type="EMBL" id="MCGT01000019">
    <property type="protein sequence ID" value="ORX52045.1"/>
    <property type="molecule type" value="Genomic_DNA"/>
</dbReference>
<gene>
    <name evidence="2" type="ORF">DM01DRAFT_1384287</name>
</gene>
<reference evidence="2 3" key="1">
    <citation type="submission" date="2016-07" db="EMBL/GenBank/DDBJ databases">
        <title>Pervasive Adenine N6-methylation of Active Genes in Fungi.</title>
        <authorList>
            <consortium name="DOE Joint Genome Institute"/>
            <person name="Mondo S.J."/>
            <person name="Dannebaum R.O."/>
            <person name="Kuo R.C."/>
            <person name="Labutti K."/>
            <person name="Haridas S."/>
            <person name="Kuo A."/>
            <person name="Salamov A."/>
            <person name="Ahrendt S.R."/>
            <person name="Lipzen A."/>
            <person name="Sullivan W."/>
            <person name="Andreopoulos W.B."/>
            <person name="Clum A."/>
            <person name="Lindquist E."/>
            <person name="Daum C."/>
            <person name="Ramamoorthy G.K."/>
            <person name="Gryganskyi A."/>
            <person name="Culley D."/>
            <person name="Magnuson J.K."/>
            <person name="James T.Y."/>
            <person name="O'Malley M.A."/>
            <person name="Stajich J.E."/>
            <person name="Spatafora J.W."/>
            <person name="Visel A."/>
            <person name="Grigoriev I.V."/>
        </authorList>
    </citation>
    <scope>NUCLEOTIDE SEQUENCE [LARGE SCALE GENOMIC DNA]</scope>
    <source>
        <strain evidence="2 3">NRRL 3301</strain>
    </source>
</reference>
<feature type="compositionally biased region" description="Low complexity" evidence="1">
    <location>
        <begin position="830"/>
        <end position="846"/>
    </location>
</feature>
<feature type="compositionally biased region" description="Polar residues" evidence="1">
    <location>
        <begin position="480"/>
        <end position="492"/>
    </location>
</feature>
<evidence type="ECO:0008006" key="4">
    <source>
        <dbReference type="Google" id="ProtNLM"/>
    </source>
</evidence>
<dbReference type="InterPro" id="IPR014752">
    <property type="entry name" value="Arrestin-like_C"/>
</dbReference>
<dbReference type="Proteomes" id="UP000242146">
    <property type="component" value="Unassembled WGS sequence"/>
</dbReference>
<feature type="region of interest" description="Disordered" evidence="1">
    <location>
        <begin position="405"/>
        <end position="492"/>
    </location>
</feature>
<organism evidence="2 3">
    <name type="scientific">Hesseltinella vesiculosa</name>
    <dbReference type="NCBI Taxonomy" id="101127"/>
    <lineage>
        <taxon>Eukaryota</taxon>
        <taxon>Fungi</taxon>
        <taxon>Fungi incertae sedis</taxon>
        <taxon>Mucoromycota</taxon>
        <taxon>Mucoromycotina</taxon>
        <taxon>Mucoromycetes</taxon>
        <taxon>Mucorales</taxon>
        <taxon>Cunninghamellaceae</taxon>
        <taxon>Hesseltinella</taxon>
    </lineage>
</organism>